<proteinExistence type="predicted"/>
<reference evidence="1 2" key="1">
    <citation type="submission" date="2015-11" db="EMBL/GenBank/DDBJ databases">
        <title>Expanding the genomic diversity of Burkholderia species for the development of highly accurate diagnostics.</title>
        <authorList>
            <person name="Sahl J."/>
            <person name="Keim P."/>
            <person name="Wagner D."/>
        </authorList>
    </citation>
    <scope>NUCLEOTIDE SEQUENCE [LARGE SCALE GENOMIC DNA]</scope>
    <source>
        <strain evidence="1 2">RF32-BP4</strain>
    </source>
</reference>
<organism evidence="1 2">
    <name type="scientific">Burkholderia ubonensis</name>
    <dbReference type="NCBI Taxonomy" id="101571"/>
    <lineage>
        <taxon>Bacteria</taxon>
        <taxon>Pseudomonadati</taxon>
        <taxon>Pseudomonadota</taxon>
        <taxon>Betaproteobacteria</taxon>
        <taxon>Burkholderiales</taxon>
        <taxon>Burkholderiaceae</taxon>
        <taxon>Burkholderia</taxon>
        <taxon>Burkholderia cepacia complex</taxon>
    </lineage>
</organism>
<comment type="caution">
    <text evidence="1">The sequence shown here is derived from an EMBL/GenBank/DDBJ whole genome shotgun (WGS) entry which is preliminary data.</text>
</comment>
<dbReference type="EMBL" id="LOTN01000084">
    <property type="protein sequence ID" value="KUZ79871.1"/>
    <property type="molecule type" value="Genomic_DNA"/>
</dbReference>
<sequence length="231" mass="25117">MSPRAYFVLVLAIGWLAAIPGRASADDSRLHFEAHIEAPHNQLSDRPTETDEPRHVLVIQGRKDPKVELWLGIDFVSTHPQCQSQTWFGRLFGSPNLPQVVTDNIRVPTGQDRFEVRFYADRYDPGRCGWQPLGIRHAEFIPGVSAGPSGWSVLIAFSDSGRREATLAWSCQLGASSASPTDLGCLTRTRGAGAMRISSEGGTVNVTFELLPRSPLPRGLEAEGGGRAIGS</sequence>
<dbReference type="RefSeq" id="WP_059638640.1">
    <property type="nucleotide sequence ID" value="NZ_LOTK01000064.1"/>
</dbReference>
<dbReference type="Proteomes" id="UP000065521">
    <property type="component" value="Unassembled WGS sequence"/>
</dbReference>
<evidence type="ECO:0000313" key="2">
    <source>
        <dbReference type="Proteomes" id="UP000065521"/>
    </source>
</evidence>
<gene>
    <name evidence="1" type="ORF">WI38_02120</name>
</gene>
<accession>A0A102KR49</accession>
<evidence type="ECO:0000313" key="1">
    <source>
        <dbReference type="EMBL" id="KUZ79871.1"/>
    </source>
</evidence>
<protein>
    <submittedName>
        <fullName evidence="1">Uncharacterized protein</fullName>
    </submittedName>
</protein>
<name>A0A102KR49_9BURK</name>
<dbReference type="AlphaFoldDB" id="A0A102KR49"/>